<dbReference type="InterPro" id="IPR007546">
    <property type="entry name" value="DUF503"/>
</dbReference>
<name>A0A9W5Y871_9FIRM</name>
<dbReference type="EMBL" id="BRLB01000002">
    <property type="protein sequence ID" value="GKX28927.1"/>
    <property type="molecule type" value="Genomic_DNA"/>
</dbReference>
<organism evidence="1 2">
    <name type="scientific">Vallitalea longa</name>
    <dbReference type="NCBI Taxonomy" id="2936439"/>
    <lineage>
        <taxon>Bacteria</taxon>
        <taxon>Bacillati</taxon>
        <taxon>Bacillota</taxon>
        <taxon>Clostridia</taxon>
        <taxon>Lachnospirales</taxon>
        <taxon>Vallitaleaceae</taxon>
        <taxon>Vallitalea</taxon>
    </lineage>
</organism>
<protein>
    <recommendedName>
        <fullName evidence="3">DUF503 domain-containing protein</fullName>
    </recommendedName>
</protein>
<dbReference type="Proteomes" id="UP001144256">
    <property type="component" value="Unassembled WGS sequence"/>
</dbReference>
<evidence type="ECO:0000313" key="2">
    <source>
        <dbReference type="Proteomes" id="UP001144256"/>
    </source>
</evidence>
<proteinExistence type="predicted"/>
<dbReference type="Gene3D" id="3.30.70.1120">
    <property type="entry name" value="TT1725-like"/>
    <property type="match status" value="1"/>
</dbReference>
<evidence type="ECO:0008006" key="3">
    <source>
        <dbReference type="Google" id="ProtNLM"/>
    </source>
</evidence>
<comment type="caution">
    <text evidence="1">The sequence shown here is derived from an EMBL/GenBank/DDBJ whole genome shotgun (WGS) entry which is preliminary data.</text>
</comment>
<dbReference type="SUPFAM" id="SSF103007">
    <property type="entry name" value="Hypothetical protein TT1725"/>
    <property type="match status" value="1"/>
</dbReference>
<dbReference type="RefSeq" id="WP_281813881.1">
    <property type="nucleotide sequence ID" value="NZ_BRLB01000002.1"/>
</dbReference>
<sequence>MNVKSAIITLLLFDSYSLKDKRSIIKSIIHKTHNKFNVSIAEVKEHDVLNKAILGLSIVSNNSNKNEHIFNNIVDFVEKNYPVEIIEICDYY</sequence>
<dbReference type="PANTHER" id="PTHR36441:SF1">
    <property type="entry name" value="DUF503 DOMAIN-CONTAINING PROTEIN"/>
    <property type="match status" value="1"/>
</dbReference>
<dbReference type="InterPro" id="IPR036746">
    <property type="entry name" value="TT1725-like_sf"/>
</dbReference>
<dbReference type="AlphaFoldDB" id="A0A9W5Y871"/>
<keyword evidence="2" id="KW-1185">Reference proteome</keyword>
<evidence type="ECO:0000313" key="1">
    <source>
        <dbReference type="EMBL" id="GKX28927.1"/>
    </source>
</evidence>
<gene>
    <name evidence="1" type="ORF">SH1V18_14070</name>
</gene>
<dbReference type="PANTHER" id="PTHR36441">
    <property type="entry name" value="HYPOTHETICAL CYTOSOLIC PROTEIN"/>
    <property type="match status" value="1"/>
</dbReference>
<reference evidence="1" key="1">
    <citation type="submission" date="2022-06" db="EMBL/GenBank/DDBJ databases">
        <title>Vallitalea longa sp. nov., an anaerobic bacterium isolated from marine sediment.</title>
        <authorList>
            <person name="Hirano S."/>
            <person name="Terahara T."/>
            <person name="Mori K."/>
            <person name="Hamada M."/>
            <person name="Matsumoto R."/>
            <person name="Kobayashi T."/>
        </authorList>
    </citation>
    <scope>NUCLEOTIDE SEQUENCE</scope>
    <source>
        <strain evidence="1">SH18-1</strain>
    </source>
</reference>
<accession>A0A9W5Y871</accession>
<dbReference type="Pfam" id="PF04456">
    <property type="entry name" value="DUF503"/>
    <property type="match status" value="1"/>
</dbReference>